<accession>A0A858BQY8</accession>
<dbReference type="AlphaFoldDB" id="A0A858BQY8"/>
<reference evidence="1 2" key="1">
    <citation type="submission" date="2020-02" db="EMBL/GenBank/DDBJ databases">
        <authorList>
            <person name="Kim Y.B."/>
            <person name="Roh S.W."/>
        </authorList>
    </citation>
    <scope>NUCLEOTIDE SEQUENCE [LARGE SCALE GENOMIC DNA]</scope>
    <source>
        <strain evidence="1 2">DSM 103574</strain>
    </source>
</reference>
<dbReference type="EMBL" id="CP048649">
    <property type="protein sequence ID" value="QIB68253.1"/>
    <property type="molecule type" value="Genomic_DNA"/>
</dbReference>
<sequence>MLKICPICNQEFEGHGNRKFCSETCKDTDELLNRTKPEPEILFEERPRRESELDAKNAKARSKGLTYGQMEAMKYASEHRVEV</sequence>
<name>A0A858BQY8_9FIRM</name>
<evidence type="ECO:0000313" key="2">
    <source>
        <dbReference type="Proteomes" id="UP000466848"/>
    </source>
</evidence>
<dbReference type="RefSeq" id="WP_163065173.1">
    <property type="nucleotide sequence ID" value="NZ_CP048649.1"/>
</dbReference>
<dbReference type="Proteomes" id="UP000466848">
    <property type="component" value="Chromosome"/>
</dbReference>
<gene>
    <name evidence="1" type="ORF">Ami103574_02515</name>
</gene>
<proteinExistence type="predicted"/>
<protein>
    <submittedName>
        <fullName evidence="1">DNA gyrase inhibitor YacG</fullName>
    </submittedName>
</protein>
<organism evidence="1 2">
    <name type="scientific">Aminipila butyrica</name>
    <dbReference type="NCBI Taxonomy" id="433296"/>
    <lineage>
        <taxon>Bacteria</taxon>
        <taxon>Bacillati</taxon>
        <taxon>Bacillota</taxon>
        <taxon>Clostridia</taxon>
        <taxon>Peptostreptococcales</taxon>
        <taxon>Anaerovoracaceae</taxon>
        <taxon>Aminipila</taxon>
    </lineage>
</organism>
<evidence type="ECO:0000313" key="1">
    <source>
        <dbReference type="EMBL" id="QIB68253.1"/>
    </source>
</evidence>
<dbReference type="KEGG" id="abut:Ami103574_02515"/>
<keyword evidence="2" id="KW-1185">Reference proteome</keyword>